<proteinExistence type="predicted"/>
<dbReference type="Proteomes" id="UP000887116">
    <property type="component" value="Unassembled WGS sequence"/>
</dbReference>
<accession>A0A8X6J3H6</accession>
<dbReference type="AlphaFoldDB" id="A0A8X6J3H6"/>
<gene>
    <name evidence="1" type="ORF">TNCT_328931</name>
</gene>
<organism evidence="1 2">
    <name type="scientific">Trichonephila clavata</name>
    <name type="common">Joro spider</name>
    <name type="synonym">Nephila clavata</name>
    <dbReference type="NCBI Taxonomy" id="2740835"/>
    <lineage>
        <taxon>Eukaryota</taxon>
        <taxon>Metazoa</taxon>
        <taxon>Ecdysozoa</taxon>
        <taxon>Arthropoda</taxon>
        <taxon>Chelicerata</taxon>
        <taxon>Arachnida</taxon>
        <taxon>Araneae</taxon>
        <taxon>Araneomorphae</taxon>
        <taxon>Entelegynae</taxon>
        <taxon>Araneoidea</taxon>
        <taxon>Nephilidae</taxon>
        <taxon>Trichonephila</taxon>
    </lineage>
</organism>
<sequence>MSGMREFVTMTARVLWSPSFTRSDIQAKLLFSQKQSFEKRNYASILVEKVMKSIFLLTFAIFLCKWIETAEQEGNMTDGVCPELPADRCPDGIKIGCCSNKFCKIGQVCCENSEVCETQCRSPGGPAPAFNKNKRACTRIIRNISSNEY</sequence>
<evidence type="ECO:0000313" key="2">
    <source>
        <dbReference type="Proteomes" id="UP000887116"/>
    </source>
</evidence>
<evidence type="ECO:0000313" key="1">
    <source>
        <dbReference type="EMBL" id="GFR08363.1"/>
    </source>
</evidence>
<protein>
    <submittedName>
        <fullName evidence="1">Uncharacterized protein</fullName>
    </submittedName>
</protein>
<dbReference type="EMBL" id="BMAO01036159">
    <property type="protein sequence ID" value="GFR08363.1"/>
    <property type="molecule type" value="Genomic_DNA"/>
</dbReference>
<reference evidence="1" key="1">
    <citation type="submission" date="2020-07" db="EMBL/GenBank/DDBJ databases">
        <title>Multicomponent nature underlies the extraordinary mechanical properties of spider dragline silk.</title>
        <authorList>
            <person name="Kono N."/>
            <person name="Nakamura H."/>
            <person name="Mori M."/>
            <person name="Yoshida Y."/>
            <person name="Ohtoshi R."/>
            <person name="Malay A.D."/>
            <person name="Moran D.A.P."/>
            <person name="Tomita M."/>
            <person name="Numata K."/>
            <person name="Arakawa K."/>
        </authorList>
    </citation>
    <scope>NUCLEOTIDE SEQUENCE</scope>
</reference>
<dbReference type="OrthoDB" id="10300567at2759"/>
<keyword evidence="2" id="KW-1185">Reference proteome</keyword>
<name>A0A8X6J3H6_TRICU</name>
<comment type="caution">
    <text evidence="1">The sequence shown here is derived from an EMBL/GenBank/DDBJ whole genome shotgun (WGS) entry which is preliminary data.</text>
</comment>